<evidence type="ECO:0000256" key="6">
    <source>
        <dbReference type="ARBA" id="ARBA00023180"/>
    </source>
</evidence>
<evidence type="ECO:0000256" key="2">
    <source>
        <dbReference type="ARBA" id="ARBA00022692"/>
    </source>
</evidence>
<evidence type="ECO:0000256" key="1">
    <source>
        <dbReference type="ARBA" id="ARBA00004141"/>
    </source>
</evidence>
<organism evidence="8 9">
    <name type="scientific">Rhizoclosmatium globosum</name>
    <dbReference type="NCBI Taxonomy" id="329046"/>
    <lineage>
        <taxon>Eukaryota</taxon>
        <taxon>Fungi</taxon>
        <taxon>Fungi incertae sedis</taxon>
        <taxon>Chytridiomycota</taxon>
        <taxon>Chytridiomycota incertae sedis</taxon>
        <taxon>Chytridiomycetes</taxon>
        <taxon>Chytridiales</taxon>
        <taxon>Chytriomycetaceae</taxon>
        <taxon>Rhizoclosmatium</taxon>
    </lineage>
</organism>
<dbReference type="SUPFAM" id="SSF53822">
    <property type="entry name" value="Periplasmic binding protein-like I"/>
    <property type="match status" value="1"/>
</dbReference>
<keyword evidence="5" id="KW-0675">Receptor</keyword>
<dbReference type="Gene3D" id="3.40.50.2300">
    <property type="match status" value="2"/>
</dbReference>
<feature type="domain" description="Receptor ligand binding region" evidence="7">
    <location>
        <begin position="9"/>
        <end position="173"/>
    </location>
</feature>
<name>A0A1Y2BZQ4_9FUNG</name>
<dbReference type="InterPro" id="IPR001828">
    <property type="entry name" value="ANF_lig-bd_rcpt"/>
</dbReference>
<dbReference type="GO" id="GO:0005886">
    <property type="term" value="C:plasma membrane"/>
    <property type="evidence" value="ECO:0007669"/>
    <property type="project" value="TreeGrafter"/>
</dbReference>
<gene>
    <name evidence="8" type="ORF">BCR33DRAFT_373202</name>
</gene>
<dbReference type="STRING" id="329046.A0A1Y2BZQ4"/>
<dbReference type="InterPro" id="IPR028082">
    <property type="entry name" value="Peripla_BP_I"/>
</dbReference>
<keyword evidence="4" id="KW-0472">Membrane</keyword>
<dbReference type="PRINTS" id="PR00248">
    <property type="entry name" value="GPCRMGR"/>
</dbReference>
<protein>
    <submittedName>
        <fullName evidence="8">Periplasmic binding protein-like I</fullName>
    </submittedName>
</protein>
<dbReference type="InterPro" id="IPR000068">
    <property type="entry name" value="GPCR_3_Ca_sens_rcpt-rel"/>
</dbReference>
<dbReference type="PANTHER" id="PTHR24061:SF599">
    <property type="entry name" value="G-PROTEIN COUPLED RECEPTORS FAMILY 3 PROFILE DOMAIN-CONTAINING PROTEIN"/>
    <property type="match status" value="1"/>
</dbReference>
<evidence type="ECO:0000256" key="4">
    <source>
        <dbReference type="ARBA" id="ARBA00023136"/>
    </source>
</evidence>
<keyword evidence="6" id="KW-0325">Glycoprotein</keyword>
<dbReference type="AlphaFoldDB" id="A0A1Y2BZQ4"/>
<sequence>MSGNTYFEDLAIAIAIDDINKDNNLLQNITVGMKRFSDCGAYYPQVEHYNGGFTGLVGTEVVNNVVSNNDVIGVIGAEFSSAIVISAEEFSLHEIPYCSALIGSPRFSDKNKYPFFFRTFASMTGFGQIIFQLLDVWNVKRVALIVQKDDEVGLASGRDMRRFLERNGIIILADLQLSSNIDKLTCMQHC</sequence>
<dbReference type="PANTHER" id="PTHR24061">
    <property type="entry name" value="CALCIUM-SENSING RECEPTOR-RELATED"/>
    <property type="match status" value="1"/>
</dbReference>
<comment type="caution">
    <text evidence="8">The sequence shown here is derived from an EMBL/GenBank/DDBJ whole genome shotgun (WGS) entry which is preliminary data.</text>
</comment>
<evidence type="ECO:0000259" key="7">
    <source>
        <dbReference type="Pfam" id="PF01094"/>
    </source>
</evidence>
<comment type="subcellular location">
    <subcellularLocation>
        <location evidence="1">Membrane</location>
        <topology evidence="1">Multi-pass membrane protein</topology>
    </subcellularLocation>
</comment>
<evidence type="ECO:0000313" key="8">
    <source>
        <dbReference type="EMBL" id="ORY40239.1"/>
    </source>
</evidence>
<dbReference type="Pfam" id="PF01094">
    <property type="entry name" value="ANF_receptor"/>
    <property type="match status" value="1"/>
</dbReference>
<keyword evidence="9" id="KW-1185">Reference proteome</keyword>
<reference evidence="8 9" key="1">
    <citation type="submission" date="2016-07" db="EMBL/GenBank/DDBJ databases">
        <title>Pervasive Adenine N6-methylation of Active Genes in Fungi.</title>
        <authorList>
            <consortium name="DOE Joint Genome Institute"/>
            <person name="Mondo S.J."/>
            <person name="Dannebaum R.O."/>
            <person name="Kuo R.C."/>
            <person name="Labutti K."/>
            <person name="Haridas S."/>
            <person name="Kuo A."/>
            <person name="Salamov A."/>
            <person name="Ahrendt S.R."/>
            <person name="Lipzen A."/>
            <person name="Sullivan W."/>
            <person name="Andreopoulos W.B."/>
            <person name="Clum A."/>
            <person name="Lindquist E."/>
            <person name="Daum C."/>
            <person name="Ramamoorthy G.K."/>
            <person name="Gryganskyi A."/>
            <person name="Culley D."/>
            <person name="Magnuson J.K."/>
            <person name="James T.Y."/>
            <person name="O'Malley M.A."/>
            <person name="Stajich J.E."/>
            <person name="Spatafora J.W."/>
            <person name="Visel A."/>
            <person name="Grigoriev I.V."/>
        </authorList>
    </citation>
    <scope>NUCLEOTIDE SEQUENCE [LARGE SCALE GENOMIC DNA]</scope>
    <source>
        <strain evidence="8 9">JEL800</strain>
    </source>
</reference>
<evidence type="ECO:0000313" key="9">
    <source>
        <dbReference type="Proteomes" id="UP000193642"/>
    </source>
</evidence>
<dbReference type="Proteomes" id="UP000193642">
    <property type="component" value="Unassembled WGS sequence"/>
</dbReference>
<keyword evidence="3" id="KW-1133">Transmembrane helix</keyword>
<keyword evidence="2" id="KW-0812">Transmembrane</keyword>
<dbReference type="GO" id="GO:0004930">
    <property type="term" value="F:G protein-coupled receptor activity"/>
    <property type="evidence" value="ECO:0007669"/>
    <property type="project" value="InterPro"/>
</dbReference>
<dbReference type="EMBL" id="MCGO01000036">
    <property type="protein sequence ID" value="ORY40239.1"/>
    <property type="molecule type" value="Genomic_DNA"/>
</dbReference>
<dbReference type="OrthoDB" id="5984008at2759"/>
<dbReference type="InterPro" id="IPR000337">
    <property type="entry name" value="GPCR_3"/>
</dbReference>
<accession>A0A1Y2BZQ4</accession>
<proteinExistence type="predicted"/>
<evidence type="ECO:0000256" key="5">
    <source>
        <dbReference type="ARBA" id="ARBA00023170"/>
    </source>
</evidence>
<evidence type="ECO:0000256" key="3">
    <source>
        <dbReference type="ARBA" id="ARBA00022989"/>
    </source>
</evidence>